<dbReference type="Pfam" id="PF04286">
    <property type="entry name" value="DUF445"/>
    <property type="match status" value="1"/>
</dbReference>
<feature type="transmembrane region" description="Helical" evidence="1">
    <location>
        <begin position="12"/>
        <end position="31"/>
    </location>
</feature>
<dbReference type="OrthoDB" id="9769590at2"/>
<dbReference type="InterPro" id="IPR007383">
    <property type="entry name" value="DUF445"/>
</dbReference>
<name>A0A0H3FF09_RAHSY</name>
<accession>A0A0H3FF09</accession>
<dbReference type="PANTHER" id="PTHR38442">
    <property type="entry name" value="INNER MEMBRANE PROTEIN-RELATED"/>
    <property type="match status" value="1"/>
</dbReference>
<sequence>MDKEQELRRSKRNALGLLLVAAALFVITLFLPPNFWVSGLKAISEAAMVGAMADWFAVVALFRRVPVPFVASHTAIIPKNKDKIADNLAVFVQEKFLAPATLITLIRQHDPARMLTDWLNAPDNAQRFAKYAVKMIRGFLDVTDDQRIAQLIRRALYRVIDKIDLSASIATLLESLTKNGRHQELLDQAMDQLEILLAKDSTRQFISAQIVGWMKREHPLTAKLLPTGWLGRNGADMVSNAVNSVLDDMGNDKTHAFRKGFDRSVQSFIWKLQNDPATAQKAEEIKQYLKDDEKLNTYVLQLWGDMRNWLKEDLESEDSRVFAKVTESGQWLGNALAQDEKLRLSLNQQMESIAEKVAPEFAEFLTRHISDTVKGWDARDMSRQIELNIGKDLQFIRINGTLVGAFIGLVLYLLSQLPVAIPWVMARIQGA</sequence>
<keyword evidence="1" id="KW-0812">Transmembrane</keyword>
<evidence type="ECO:0000313" key="3">
    <source>
        <dbReference type="Proteomes" id="UP000007257"/>
    </source>
</evidence>
<dbReference type="HOGENOM" id="CLU_036718_2_0_6"/>
<dbReference type="GO" id="GO:0005886">
    <property type="term" value="C:plasma membrane"/>
    <property type="evidence" value="ECO:0007669"/>
    <property type="project" value="TreeGrafter"/>
</dbReference>
<keyword evidence="1" id="KW-0472">Membrane</keyword>
<evidence type="ECO:0000256" key="1">
    <source>
        <dbReference type="SAM" id="Phobius"/>
    </source>
</evidence>
<keyword evidence="1" id="KW-1133">Transmembrane helix</keyword>
<dbReference type="Proteomes" id="UP000007257">
    <property type="component" value="Chromosome"/>
</dbReference>
<reference evidence="3" key="1">
    <citation type="submission" date="2011-01" db="EMBL/GenBank/DDBJ databases">
        <title>Complete sequence of chromosome of Rahnella sp. Y9602.</title>
        <authorList>
            <consortium name="US DOE Joint Genome Institute"/>
            <person name="Lucas S."/>
            <person name="Copeland A."/>
            <person name="Lapidus A."/>
            <person name="Cheng J.-F."/>
            <person name="Goodwin L."/>
            <person name="Pitluck S."/>
            <person name="Lu M."/>
            <person name="Detter J.C."/>
            <person name="Han C."/>
            <person name="Tapia R."/>
            <person name="Land M."/>
            <person name="Hauser L."/>
            <person name="Kyrpides N."/>
            <person name="Ivanova N."/>
            <person name="Ovchinnikova G."/>
            <person name="Pagani I."/>
            <person name="Sobecky P.A."/>
            <person name="Martinez R.J."/>
            <person name="Woyke T."/>
        </authorList>
    </citation>
    <scope>NUCLEOTIDE SEQUENCE [LARGE SCALE GENOMIC DNA]</scope>
    <source>
        <strain evidence="3">Y9602</strain>
    </source>
</reference>
<evidence type="ECO:0008006" key="4">
    <source>
        <dbReference type="Google" id="ProtNLM"/>
    </source>
</evidence>
<dbReference type="PANTHER" id="PTHR38442:SF1">
    <property type="entry name" value="INNER MEMBRANE PROTEIN"/>
    <property type="match status" value="1"/>
</dbReference>
<evidence type="ECO:0000313" key="2">
    <source>
        <dbReference type="EMBL" id="ADW73557.1"/>
    </source>
</evidence>
<feature type="transmembrane region" description="Helical" evidence="1">
    <location>
        <begin position="401"/>
        <end position="425"/>
    </location>
</feature>
<dbReference type="eggNOG" id="COG2733">
    <property type="taxonomic scope" value="Bacteria"/>
</dbReference>
<reference evidence="2 3" key="2">
    <citation type="journal article" date="2012" name="J. Bacteriol.">
        <title>Complete Genome Sequence of Rahnella sp. Strain Y9602, a Gammaproteobacterium Isolate from Metal- and Radionuclide-Contaminated Soil.</title>
        <authorList>
            <person name="Martinez R.J."/>
            <person name="Bruce D."/>
            <person name="Detter C."/>
            <person name="Goodwin L.A."/>
            <person name="Han J."/>
            <person name="Han C.S."/>
            <person name="Held B."/>
            <person name="Land M.L."/>
            <person name="Mikhailova N."/>
            <person name="Nolan M."/>
            <person name="Pennacchio L."/>
            <person name="Pitluck S."/>
            <person name="Tapia R."/>
            <person name="Woyke T."/>
            <person name="Sobecky P.A."/>
        </authorList>
    </citation>
    <scope>NUCLEOTIDE SEQUENCE [LARGE SCALE GENOMIC DNA]</scope>
    <source>
        <strain evidence="2 3">Y9602</strain>
    </source>
</reference>
<gene>
    <name evidence="2" type="ordered locus">Rahaq_1940</name>
</gene>
<dbReference type="KEGG" id="rah:Rahaq_1940"/>
<organism evidence="2 3">
    <name type="scientific">Rahnella sp. (strain Y9602)</name>
    <dbReference type="NCBI Taxonomy" id="2703885"/>
    <lineage>
        <taxon>Bacteria</taxon>
        <taxon>Pseudomonadati</taxon>
        <taxon>Pseudomonadota</taxon>
        <taxon>Gammaproteobacteria</taxon>
        <taxon>Enterobacterales</taxon>
        <taxon>Yersiniaceae</taxon>
        <taxon>Rahnella</taxon>
    </lineage>
</organism>
<proteinExistence type="predicted"/>
<dbReference type="EMBL" id="CP002505">
    <property type="protein sequence ID" value="ADW73557.1"/>
    <property type="molecule type" value="Genomic_DNA"/>
</dbReference>
<protein>
    <recommendedName>
        <fullName evidence="4">DUF445 domain-containing protein</fullName>
    </recommendedName>
</protein>
<dbReference type="AlphaFoldDB" id="A0A0H3FF09"/>
<dbReference type="RefSeq" id="WP_013575259.1">
    <property type="nucleotide sequence ID" value="NC_015061.1"/>
</dbReference>